<dbReference type="Proteomes" id="UP000234460">
    <property type="component" value="Chromosome LMANV2"/>
</dbReference>
<name>A0AAQ1SQI0_LEPIR</name>
<evidence type="ECO:0000313" key="2">
    <source>
        <dbReference type="Proteomes" id="UP000234460"/>
    </source>
</evidence>
<accession>A0AAQ1SQI0</accession>
<organism evidence="1 2">
    <name type="scientific">Leptospira interrogans serovar Manilae</name>
    <dbReference type="NCBI Taxonomy" id="214675"/>
    <lineage>
        <taxon>Bacteria</taxon>
        <taxon>Pseudomonadati</taxon>
        <taxon>Spirochaetota</taxon>
        <taxon>Spirochaetia</taxon>
        <taxon>Leptospirales</taxon>
        <taxon>Leptospiraceae</taxon>
        <taxon>Leptospira</taxon>
    </lineage>
</organism>
<sequence length="48" mass="5358">MKNSIAGVCKIVSIVHFNTTEIDEEFIFNSIELLCNSSHVLFTKKSGL</sequence>
<dbReference type="AntiFam" id="ANF00053">
    <property type="entry name" value="Translation of DNA repeat"/>
</dbReference>
<reference evidence="1 2" key="1">
    <citation type="submission" date="2017-11" db="EMBL/GenBank/DDBJ databases">
        <authorList>
            <person name="Lechat P."/>
        </authorList>
    </citation>
    <scope>NUCLEOTIDE SEQUENCE [LARGE SCALE GENOMIC DNA]</scope>
    <source>
        <strain evidence="1">L495</strain>
    </source>
</reference>
<comment type="caution">
    <text evidence="1">The sequence shown here is derived from an EMBL/GenBank/DDBJ whole genome shotgun (WGS) entry which is preliminary data.</text>
</comment>
<dbReference type="AlphaFoldDB" id="A0AAQ1SQI0"/>
<gene>
    <name evidence="1" type="ORF">LMANV2_720011</name>
</gene>
<proteinExistence type="predicted"/>
<dbReference type="EMBL" id="OEJX01000070">
    <property type="protein sequence ID" value="SOR63539.1"/>
    <property type="molecule type" value="Genomic_DNA"/>
</dbReference>
<evidence type="ECO:0000313" key="1">
    <source>
        <dbReference type="EMBL" id="SOR63539.1"/>
    </source>
</evidence>
<protein>
    <submittedName>
        <fullName evidence="1">Uncharacterized protein</fullName>
    </submittedName>
</protein>